<dbReference type="Proteomes" id="UP000015453">
    <property type="component" value="Unassembled WGS sequence"/>
</dbReference>
<keyword evidence="2" id="KW-0472">Membrane</keyword>
<feature type="transmembrane region" description="Helical" evidence="2">
    <location>
        <begin position="36"/>
        <end position="54"/>
    </location>
</feature>
<dbReference type="OrthoDB" id="1892673at2759"/>
<gene>
    <name evidence="3" type="ORF">M569_03598</name>
</gene>
<comment type="caution">
    <text evidence="3">The sequence shown here is derived from an EMBL/GenBank/DDBJ whole genome shotgun (WGS) entry which is preliminary data.</text>
</comment>
<protein>
    <submittedName>
        <fullName evidence="3">Uncharacterized protein</fullName>
    </submittedName>
</protein>
<dbReference type="PANTHER" id="PTHR33919:SF7">
    <property type="entry name" value="PROTEIN, PUTATIVE-RELATED"/>
    <property type="match status" value="1"/>
</dbReference>
<name>S8EF28_9LAMI</name>
<keyword evidence="4" id="KW-1185">Reference proteome</keyword>
<organism evidence="3 4">
    <name type="scientific">Genlisea aurea</name>
    <dbReference type="NCBI Taxonomy" id="192259"/>
    <lineage>
        <taxon>Eukaryota</taxon>
        <taxon>Viridiplantae</taxon>
        <taxon>Streptophyta</taxon>
        <taxon>Embryophyta</taxon>
        <taxon>Tracheophyta</taxon>
        <taxon>Spermatophyta</taxon>
        <taxon>Magnoliopsida</taxon>
        <taxon>eudicotyledons</taxon>
        <taxon>Gunneridae</taxon>
        <taxon>Pentapetalae</taxon>
        <taxon>asterids</taxon>
        <taxon>lamiids</taxon>
        <taxon>Lamiales</taxon>
        <taxon>Lentibulariaceae</taxon>
        <taxon>Genlisea</taxon>
    </lineage>
</organism>
<evidence type="ECO:0000256" key="2">
    <source>
        <dbReference type="SAM" id="Phobius"/>
    </source>
</evidence>
<dbReference type="AlphaFoldDB" id="S8EF28"/>
<keyword evidence="2" id="KW-1133">Transmembrane helix</keyword>
<reference evidence="3 4" key="1">
    <citation type="journal article" date="2013" name="BMC Genomics">
        <title>The miniature genome of a carnivorous plant Genlisea aurea contains a low number of genes and short non-coding sequences.</title>
        <authorList>
            <person name="Leushkin E.V."/>
            <person name="Sutormin R.A."/>
            <person name="Nabieva E.R."/>
            <person name="Penin A.A."/>
            <person name="Kondrashov A.S."/>
            <person name="Logacheva M.D."/>
        </authorList>
    </citation>
    <scope>NUCLEOTIDE SEQUENCE [LARGE SCALE GENOMIC DNA]</scope>
</reference>
<evidence type="ECO:0000313" key="3">
    <source>
        <dbReference type="EMBL" id="EPS71167.1"/>
    </source>
</evidence>
<dbReference type="EMBL" id="AUSU01001378">
    <property type="protein sequence ID" value="EPS71167.1"/>
    <property type="molecule type" value="Genomic_DNA"/>
</dbReference>
<evidence type="ECO:0000256" key="1">
    <source>
        <dbReference type="SAM" id="MobiDB-lite"/>
    </source>
</evidence>
<proteinExistence type="predicted"/>
<evidence type="ECO:0000313" key="4">
    <source>
        <dbReference type="Proteomes" id="UP000015453"/>
    </source>
</evidence>
<accession>S8EF28</accession>
<feature type="region of interest" description="Disordered" evidence="1">
    <location>
        <begin position="1"/>
        <end position="29"/>
    </location>
</feature>
<keyword evidence="2" id="KW-0812">Transmembrane</keyword>
<sequence length="84" mass="8744">MVAKGDGFQGQPRTASATRHSTEVLHQTGRMPVSPARMIVGGVAVAGLIGYFTLYSKKTPEATAVDVAKVTTGTATPENTRPSN</sequence>
<dbReference type="PANTHER" id="PTHR33919">
    <property type="entry name" value="OS09G0127700 PROTEIN"/>
    <property type="match status" value="1"/>
</dbReference>